<proteinExistence type="inferred from homology"/>
<dbReference type="CDD" id="cd00427">
    <property type="entry name" value="Ribosomal_L29_HIP"/>
    <property type="match status" value="1"/>
</dbReference>
<comment type="caution">
    <text evidence="6">The sequence shown here is derived from an EMBL/GenBank/DDBJ whole genome shotgun (WGS) entry which is preliminary data.</text>
</comment>
<dbReference type="AlphaFoldDB" id="A0A4V6HZK3"/>
<keyword evidence="2 5" id="KW-0689">Ribosomal protein</keyword>
<dbReference type="InterPro" id="IPR001854">
    <property type="entry name" value="Ribosomal_uL29"/>
</dbReference>
<dbReference type="InterPro" id="IPR036049">
    <property type="entry name" value="Ribosomal_uL29_sf"/>
</dbReference>
<evidence type="ECO:0000313" key="6">
    <source>
        <dbReference type="EMBL" id="TLD84842.1"/>
    </source>
</evidence>
<gene>
    <name evidence="5" type="primary">rpmC</name>
    <name evidence="6" type="ORF">LS81_000205</name>
</gene>
<reference evidence="6 7" key="1">
    <citation type="journal article" date="2014" name="Genome Announc.">
        <title>Draft genome sequences of eight enterohepatic helicobacter species isolated from both laboratory and wild rodents.</title>
        <authorList>
            <person name="Sheh A."/>
            <person name="Shen Z."/>
            <person name="Fox J.G."/>
        </authorList>
    </citation>
    <scope>NUCLEOTIDE SEQUENCE [LARGE SCALE GENOMIC DNA]</scope>
    <source>
        <strain evidence="6 7">ATCC 700114</strain>
    </source>
</reference>
<evidence type="ECO:0000256" key="1">
    <source>
        <dbReference type="ARBA" id="ARBA00009254"/>
    </source>
</evidence>
<name>A0A4V6HZK3_9HELI</name>
<keyword evidence="3 5" id="KW-0687">Ribonucleoprotein</keyword>
<protein>
    <recommendedName>
        <fullName evidence="4 5">Large ribosomal subunit protein uL29</fullName>
    </recommendedName>
</protein>
<evidence type="ECO:0000256" key="2">
    <source>
        <dbReference type="ARBA" id="ARBA00022980"/>
    </source>
</evidence>
<dbReference type="Pfam" id="PF00831">
    <property type="entry name" value="Ribosomal_L29"/>
    <property type="match status" value="1"/>
</dbReference>
<dbReference type="Proteomes" id="UP000029878">
    <property type="component" value="Unassembled WGS sequence"/>
</dbReference>
<evidence type="ECO:0000256" key="3">
    <source>
        <dbReference type="ARBA" id="ARBA00023274"/>
    </source>
</evidence>
<dbReference type="GO" id="GO:1990904">
    <property type="term" value="C:ribonucleoprotein complex"/>
    <property type="evidence" value="ECO:0007669"/>
    <property type="project" value="UniProtKB-KW"/>
</dbReference>
<dbReference type="Gene3D" id="1.10.287.310">
    <property type="match status" value="1"/>
</dbReference>
<sequence length="67" mass="7767">MKYTDLKDKELSELRQLLKDKKTELFTLKIKLKTAQLTKPSEISIVRKDIARISTAISAKFNLEETN</sequence>
<dbReference type="PROSITE" id="PS00579">
    <property type="entry name" value="RIBOSOMAL_L29"/>
    <property type="match status" value="1"/>
</dbReference>
<dbReference type="EMBL" id="JRPL02000001">
    <property type="protein sequence ID" value="TLD84842.1"/>
    <property type="molecule type" value="Genomic_DNA"/>
</dbReference>
<dbReference type="GO" id="GO:0006412">
    <property type="term" value="P:translation"/>
    <property type="evidence" value="ECO:0007669"/>
    <property type="project" value="UniProtKB-UniRule"/>
</dbReference>
<organism evidence="6 7">
    <name type="scientific">Helicobacter trogontum</name>
    <dbReference type="NCBI Taxonomy" id="50960"/>
    <lineage>
        <taxon>Bacteria</taxon>
        <taxon>Pseudomonadati</taxon>
        <taxon>Campylobacterota</taxon>
        <taxon>Epsilonproteobacteria</taxon>
        <taxon>Campylobacterales</taxon>
        <taxon>Helicobacteraceae</taxon>
        <taxon>Helicobacter</taxon>
    </lineage>
</organism>
<accession>A0A4V6HZK3</accession>
<comment type="similarity">
    <text evidence="1 5">Belongs to the universal ribosomal protein uL29 family.</text>
</comment>
<dbReference type="RefSeq" id="WP_034345660.1">
    <property type="nucleotide sequence ID" value="NZ_FZNG01000028.1"/>
</dbReference>
<dbReference type="InterPro" id="IPR018254">
    <property type="entry name" value="Ribosomal_uL29_CS"/>
</dbReference>
<evidence type="ECO:0000256" key="4">
    <source>
        <dbReference type="ARBA" id="ARBA00035204"/>
    </source>
</evidence>
<dbReference type="OrthoDB" id="5373225at2"/>
<dbReference type="SUPFAM" id="SSF46561">
    <property type="entry name" value="Ribosomal protein L29 (L29p)"/>
    <property type="match status" value="1"/>
</dbReference>
<evidence type="ECO:0000313" key="7">
    <source>
        <dbReference type="Proteomes" id="UP000029878"/>
    </source>
</evidence>
<dbReference type="NCBIfam" id="TIGR00012">
    <property type="entry name" value="L29"/>
    <property type="match status" value="1"/>
</dbReference>
<dbReference type="GO" id="GO:0003735">
    <property type="term" value="F:structural constituent of ribosome"/>
    <property type="evidence" value="ECO:0007669"/>
    <property type="project" value="InterPro"/>
</dbReference>
<evidence type="ECO:0000256" key="5">
    <source>
        <dbReference type="HAMAP-Rule" id="MF_00374"/>
    </source>
</evidence>
<dbReference type="HAMAP" id="MF_00374">
    <property type="entry name" value="Ribosomal_uL29"/>
    <property type="match status" value="1"/>
</dbReference>
<dbReference type="GO" id="GO:0005840">
    <property type="term" value="C:ribosome"/>
    <property type="evidence" value="ECO:0007669"/>
    <property type="project" value="UniProtKB-KW"/>
</dbReference>